<dbReference type="AlphaFoldDB" id="A0A2A6FB28"/>
<dbReference type="Proteomes" id="UP000219182">
    <property type="component" value="Unassembled WGS sequence"/>
</dbReference>
<name>A0A2A6FB28_9HYPH</name>
<organism evidence="1 2">
    <name type="scientific">Mesorhizobium sanjuanii</name>
    <dbReference type="NCBI Taxonomy" id="2037900"/>
    <lineage>
        <taxon>Bacteria</taxon>
        <taxon>Pseudomonadati</taxon>
        <taxon>Pseudomonadota</taxon>
        <taxon>Alphaproteobacteria</taxon>
        <taxon>Hyphomicrobiales</taxon>
        <taxon>Phyllobacteriaceae</taxon>
        <taxon>Mesorhizobium</taxon>
    </lineage>
</organism>
<evidence type="ECO:0000313" key="2">
    <source>
        <dbReference type="Proteomes" id="UP000219182"/>
    </source>
</evidence>
<gene>
    <name evidence="1" type="ORF">CN311_22300</name>
</gene>
<dbReference type="RefSeq" id="WP_097575865.1">
    <property type="nucleotide sequence ID" value="NZ_NWQG01000161.1"/>
</dbReference>
<comment type="caution">
    <text evidence="1">The sequence shown here is derived from an EMBL/GenBank/DDBJ whole genome shotgun (WGS) entry which is preliminary data.</text>
</comment>
<evidence type="ECO:0000313" key="1">
    <source>
        <dbReference type="EMBL" id="PDQ18886.1"/>
    </source>
</evidence>
<protein>
    <recommendedName>
        <fullName evidence="3">Haloacid dehalogenase</fullName>
    </recommendedName>
</protein>
<evidence type="ECO:0008006" key="3">
    <source>
        <dbReference type="Google" id="ProtNLM"/>
    </source>
</evidence>
<dbReference type="EMBL" id="NWQG01000161">
    <property type="protein sequence ID" value="PDQ18886.1"/>
    <property type="molecule type" value="Genomic_DNA"/>
</dbReference>
<reference evidence="1 2" key="1">
    <citation type="submission" date="2017-09" db="EMBL/GenBank/DDBJ databases">
        <title>Mesorhizobum sanjuanii sp. nov. isolated from nodules of Lotus tenuis in saline-alkaline lowlands of Flooding Pampa.</title>
        <authorList>
            <person name="Sannazzaro A.I."/>
            <person name="Torres Tejerizo G.A."/>
            <person name="Fontana F."/>
            <person name="Cumpa Velazquez L.M."/>
            <person name="Hansen L."/>
            <person name="Pistorio M."/>
            <person name="Estrella M.J."/>
        </authorList>
    </citation>
    <scope>NUCLEOTIDE SEQUENCE [LARGE SCALE GENOMIC DNA]</scope>
    <source>
        <strain evidence="1 2">BSA136</strain>
    </source>
</reference>
<sequence length="217" mass="23507">MSDDPETARQIEELAADDRPLLVLDVDDVVLEFIRPFPHFLQARGFGLTLASFRLTGNIAETASGRLIEQPEVTTLLGEFFDAQADWQSITDGAEDALAAIGDSAEIVLLTAMPHKHRAVRRAHLDALGLNYPLLTTEMAKGPAVAKLRGNKDRPVAFVDDQPSNLVSVRGSVADAHLFHLMADNSLRAFLPPVPDGITVVEDWHDATPKIASALGL</sequence>
<proteinExistence type="predicted"/>
<keyword evidence="2" id="KW-1185">Reference proteome</keyword>
<accession>A0A2A6FB28</accession>